<keyword evidence="11" id="KW-0739">Sodium transport</keyword>
<dbReference type="NCBIfam" id="TIGR00813">
    <property type="entry name" value="sss"/>
    <property type="match status" value="1"/>
</dbReference>
<feature type="transmembrane region" description="Helical" evidence="14">
    <location>
        <begin position="51"/>
        <end position="69"/>
    </location>
</feature>
<accession>A0A518AZU2</accession>
<evidence type="ECO:0000256" key="5">
    <source>
        <dbReference type="ARBA" id="ARBA00022692"/>
    </source>
</evidence>
<evidence type="ECO:0000256" key="9">
    <source>
        <dbReference type="ARBA" id="ARBA00023065"/>
    </source>
</evidence>
<dbReference type="EMBL" id="CP036279">
    <property type="protein sequence ID" value="QDU60214.1"/>
    <property type="molecule type" value="Genomic_DNA"/>
</dbReference>
<feature type="transmembrane region" description="Helical" evidence="14">
    <location>
        <begin position="89"/>
        <end position="108"/>
    </location>
</feature>
<evidence type="ECO:0000256" key="4">
    <source>
        <dbReference type="ARBA" id="ARBA00022475"/>
    </source>
</evidence>
<evidence type="ECO:0000256" key="12">
    <source>
        <dbReference type="ARBA" id="ARBA00033708"/>
    </source>
</evidence>
<evidence type="ECO:0000256" key="11">
    <source>
        <dbReference type="ARBA" id="ARBA00023201"/>
    </source>
</evidence>
<gene>
    <name evidence="15" type="primary">panF_1</name>
    <name evidence="15" type="ORF">Pan216_10520</name>
</gene>
<dbReference type="Gene3D" id="1.20.1730.10">
    <property type="entry name" value="Sodium/glucose cotransporter"/>
    <property type="match status" value="1"/>
</dbReference>
<feature type="transmembrane region" description="Helical" evidence="14">
    <location>
        <begin position="384"/>
        <end position="404"/>
    </location>
</feature>
<dbReference type="PROSITE" id="PS50283">
    <property type="entry name" value="NA_SOLUT_SYMP_3"/>
    <property type="match status" value="1"/>
</dbReference>
<dbReference type="Proteomes" id="UP000317093">
    <property type="component" value="Chromosome"/>
</dbReference>
<evidence type="ECO:0000256" key="6">
    <source>
        <dbReference type="ARBA" id="ARBA00022847"/>
    </source>
</evidence>
<comment type="similarity">
    <text evidence="2 13">Belongs to the sodium:solute symporter (SSF) (TC 2.A.21) family.</text>
</comment>
<evidence type="ECO:0000256" key="2">
    <source>
        <dbReference type="ARBA" id="ARBA00006434"/>
    </source>
</evidence>
<feature type="transmembrane region" description="Helical" evidence="14">
    <location>
        <begin position="136"/>
        <end position="154"/>
    </location>
</feature>
<keyword evidence="7 14" id="KW-1133">Transmembrane helix</keyword>
<dbReference type="AlphaFoldDB" id="A0A518AZU2"/>
<keyword evidence="3" id="KW-0813">Transport</keyword>
<keyword evidence="16" id="KW-1185">Reference proteome</keyword>
<keyword evidence="8" id="KW-0915">Sodium</keyword>
<dbReference type="OrthoDB" id="9810181at2"/>
<feature type="transmembrane region" description="Helical" evidence="14">
    <location>
        <begin position="442"/>
        <end position="463"/>
    </location>
</feature>
<evidence type="ECO:0000256" key="1">
    <source>
        <dbReference type="ARBA" id="ARBA00004651"/>
    </source>
</evidence>
<dbReference type="KEGG" id="knv:Pan216_10520"/>
<evidence type="ECO:0000256" key="7">
    <source>
        <dbReference type="ARBA" id="ARBA00022989"/>
    </source>
</evidence>
<feature type="transmembrane region" description="Helical" evidence="14">
    <location>
        <begin position="251"/>
        <end position="267"/>
    </location>
</feature>
<evidence type="ECO:0000256" key="14">
    <source>
        <dbReference type="SAM" id="Phobius"/>
    </source>
</evidence>
<feature type="transmembrane region" description="Helical" evidence="14">
    <location>
        <begin position="20"/>
        <end position="39"/>
    </location>
</feature>
<protein>
    <submittedName>
        <fullName evidence="15">Sodium/pantothenate symporter</fullName>
    </submittedName>
</protein>
<keyword evidence="5 14" id="KW-0812">Transmembrane</keyword>
<dbReference type="InterPro" id="IPR050277">
    <property type="entry name" value="Sodium:Solute_Symporter"/>
</dbReference>
<evidence type="ECO:0000313" key="16">
    <source>
        <dbReference type="Proteomes" id="UP000317093"/>
    </source>
</evidence>
<keyword evidence="9" id="KW-0406">Ion transport</keyword>
<evidence type="ECO:0000256" key="3">
    <source>
        <dbReference type="ARBA" id="ARBA00022448"/>
    </source>
</evidence>
<proteinExistence type="inferred from homology"/>
<comment type="subcellular location">
    <subcellularLocation>
        <location evidence="1">Cell membrane</location>
        <topology evidence="1">Multi-pass membrane protein</topology>
    </subcellularLocation>
</comment>
<feature type="transmembrane region" description="Helical" evidence="14">
    <location>
        <begin position="475"/>
        <end position="492"/>
    </location>
</feature>
<dbReference type="GO" id="GO:0005886">
    <property type="term" value="C:plasma membrane"/>
    <property type="evidence" value="ECO:0007669"/>
    <property type="project" value="UniProtKB-SubCell"/>
</dbReference>
<evidence type="ECO:0000313" key="15">
    <source>
        <dbReference type="EMBL" id="QDU60214.1"/>
    </source>
</evidence>
<keyword evidence="4" id="KW-1003">Cell membrane</keyword>
<feature type="transmembrane region" description="Helical" evidence="14">
    <location>
        <begin position="330"/>
        <end position="363"/>
    </location>
</feature>
<feature type="transmembrane region" description="Helical" evidence="14">
    <location>
        <begin position="206"/>
        <end position="223"/>
    </location>
</feature>
<feature type="transmembrane region" description="Helical" evidence="14">
    <location>
        <begin position="174"/>
        <end position="194"/>
    </location>
</feature>
<keyword evidence="6" id="KW-0769">Symport</keyword>
<evidence type="ECO:0000256" key="8">
    <source>
        <dbReference type="ARBA" id="ARBA00023053"/>
    </source>
</evidence>
<dbReference type="PANTHER" id="PTHR48086:SF3">
    <property type="entry name" value="SODIUM_PROLINE SYMPORTER"/>
    <property type="match status" value="1"/>
</dbReference>
<dbReference type="PANTHER" id="PTHR48086">
    <property type="entry name" value="SODIUM/PROLINE SYMPORTER-RELATED"/>
    <property type="match status" value="1"/>
</dbReference>
<dbReference type="InterPro" id="IPR038377">
    <property type="entry name" value="Na/Glc_symporter_sf"/>
</dbReference>
<evidence type="ECO:0000256" key="13">
    <source>
        <dbReference type="RuleBase" id="RU362091"/>
    </source>
</evidence>
<evidence type="ECO:0000256" key="10">
    <source>
        <dbReference type="ARBA" id="ARBA00023136"/>
    </source>
</evidence>
<keyword evidence="10 14" id="KW-0472">Membrane</keyword>
<dbReference type="GO" id="GO:0006814">
    <property type="term" value="P:sodium ion transport"/>
    <property type="evidence" value="ECO:0007669"/>
    <property type="project" value="UniProtKB-KW"/>
</dbReference>
<comment type="catalytic activity">
    <reaction evidence="12">
        <text>L-proline(in) + Na(+)(in) = L-proline(out) + Na(+)(out)</text>
        <dbReference type="Rhea" id="RHEA:28967"/>
        <dbReference type="ChEBI" id="CHEBI:29101"/>
        <dbReference type="ChEBI" id="CHEBI:60039"/>
    </reaction>
</comment>
<name>A0A518AZU2_9BACT</name>
<sequence>MPTTPDVATDVTDTALLGPGGIAFLSLYLVSLLLVGLAGRAVRKENSLADFFLGGRGMGFFVLLLTLYATQYSGNTLIGFAAQAYRQGYAFLVSVTFMTAVIGCYLIFAPKLQRLSKQHDFITPGDYFHFRYGSRALAVLATIIGIIALGNYIVTNLKAIGTIVESATGHQISFTTGVIALSFIMVVYETLGGLRSVAWTDVIQGILLMVGCLCIFGAIQWHYGGLTGMAEQLQTIKPEFWTPPTWSEKRTWLSTLILVFAGIPLYPHAIQRIYAARSAGTLKRSLQFMVFMPLATTLFMVLVGIIGAARFPDLSKDQSEQITLRLLQDIAAHIPAVSMLIVVFLSAAVAAIMSTVDSALLSIASMFTQDLYRPMRSRASQSHLTRVGKMCSWLVMALSTLLAINLPQTIYFLMEIKLELLCQIAPAMLLGIHFPRLRSMPVLCGLVVGVVFYFGLFFTLRALDMPRLWDVHSGIWALLANLATIGLLSWLLPETPRTSASSPQVASN</sequence>
<feature type="transmembrane region" description="Helical" evidence="14">
    <location>
        <begin position="288"/>
        <end position="310"/>
    </location>
</feature>
<dbReference type="CDD" id="cd10322">
    <property type="entry name" value="SLC5sbd"/>
    <property type="match status" value="1"/>
</dbReference>
<reference evidence="15 16" key="1">
    <citation type="submission" date="2019-02" db="EMBL/GenBank/DDBJ databases">
        <title>Deep-cultivation of Planctomycetes and their phenomic and genomic characterization uncovers novel biology.</title>
        <authorList>
            <person name="Wiegand S."/>
            <person name="Jogler M."/>
            <person name="Boedeker C."/>
            <person name="Pinto D."/>
            <person name="Vollmers J."/>
            <person name="Rivas-Marin E."/>
            <person name="Kohn T."/>
            <person name="Peeters S.H."/>
            <person name="Heuer A."/>
            <person name="Rast P."/>
            <person name="Oberbeckmann S."/>
            <person name="Bunk B."/>
            <person name="Jeske O."/>
            <person name="Meyerdierks A."/>
            <person name="Storesund J.E."/>
            <person name="Kallscheuer N."/>
            <person name="Luecker S."/>
            <person name="Lage O.M."/>
            <person name="Pohl T."/>
            <person name="Merkel B.J."/>
            <person name="Hornburger P."/>
            <person name="Mueller R.-W."/>
            <person name="Bruemmer F."/>
            <person name="Labrenz M."/>
            <person name="Spormann A.M."/>
            <person name="Op den Camp H."/>
            <person name="Overmann J."/>
            <person name="Amann R."/>
            <person name="Jetten M.S.M."/>
            <person name="Mascher T."/>
            <person name="Medema M.H."/>
            <person name="Devos D.P."/>
            <person name="Kaster A.-K."/>
            <person name="Ovreas L."/>
            <person name="Rohde M."/>
            <person name="Galperin M.Y."/>
            <person name="Jogler C."/>
        </authorList>
    </citation>
    <scope>NUCLEOTIDE SEQUENCE [LARGE SCALE GENOMIC DNA]</scope>
    <source>
        <strain evidence="15 16">Pan216</strain>
    </source>
</reference>
<organism evidence="15 16">
    <name type="scientific">Kolteria novifilia</name>
    <dbReference type="NCBI Taxonomy" id="2527975"/>
    <lineage>
        <taxon>Bacteria</taxon>
        <taxon>Pseudomonadati</taxon>
        <taxon>Planctomycetota</taxon>
        <taxon>Planctomycetia</taxon>
        <taxon>Kolteriales</taxon>
        <taxon>Kolteriaceae</taxon>
        <taxon>Kolteria</taxon>
    </lineage>
</organism>
<dbReference type="GO" id="GO:0015293">
    <property type="term" value="F:symporter activity"/>
    <property type="evidence" value="ECO:0007669"/>
    <property type="project" value="UniProtKB-KW"/>
</dbReference>
<dbReference type="InterPro" id="IPR001734">
    <property type="entry name" value="Na/solute_symporter"/>
</dbReference>
<dbReference type="RefSeq" id="WP_145255710.1">
    <property type="nucleotide sequence ID" value="NZ_CP036279.1"/>
</dbReference>
<dbReference type="Pfam" id="PF00474">
    <property type="entry name" value="SSF"/>
    <property type="match status" value="1"/>
</dbReference>